<keyword evidence="2" id="KW-0812">Transmembrane</keyword>
<gene>
    <name evidence="3" type="ORF">F4559_003168</name>
</gene>
<comment type="caution">
    <text evidence="3">The sequence shown here is derived from an EMBL/GenBank/DDBJ whole genome shotgun (WGS) entry which is preliminary data.</text>
</comment>
<sequence length="1031" mass="106663">MSVLARLSLANRSLVGLLSLVVIGFGVLTLPSIKQQLFPSIELPAAAIVAPYPGAAPDLVDRQVAEPIQSAVRGIDGVEEVLTTSAESLATIQVMFTYGTDIDAAVNQLQQAVNRLQPRLPEGVEPTVAQGSTDDIPVVALAATSGDDDIATAARLRAEVVPGIEEIKGVREASVSGEREREVTVTVDYGKLGARGLDPQALTAALRGAGAAVPAGAVERGTQSLTVQIGGPVTSVDALRDLVLTSPNGPVKLREVATVESAPAALAVLNRTDGKPTLGVVVTMNADGNAVEISKAVRAKLDEWGKAADSTLTVAFDQGPEVEKAISGLTTEGLLGLLFAVVVILLFLMSLRSTLVTAVSIPLSVVVALIALWTGDLSLNLLTLGALTIAVGRVVDDSIVVLENIKRHLGYGEEKQRAVLDGTREVAGAVTASTLTTVAVFLPIAFVDGIAGELFGPFSITVTVALLASLLVSLTIVPVLAFWFLKRPVVSDDPAAAAEAKRLAVEKERRGLLQRIYVPVLRFATRRRLVTVLIAVLIFIGTVGLAGQLKTDFIGDSGGTALQGTQTLPPGTGLKARDDAARKLEAVLADTDEIETYQVTVGSDTSMAAFGFGGDGNTRVQATVREGTDLEALGTRLSDKMKGVEGAGEVKFGAGASGFGSDGIEVLVTADDEKSLREAADQVQKAVEGTPGVAEVDNDLAVSAPRVQVVVNEDAAAARGLNGQVIGQFAAQALRGSPVGELPIGEGSQRIVLRTGTAPADVDALKALALPGGVTLGQVAEVSVVDGPVQVKRTDGERSTTVRAKVTGADLGAVTADLAKRLDALDLPGGADQEIGGVSQDQADTFADLGLAMLAAIAIVFLIMVATFRSIVQPLILLVSIPFAATGALGLLLVTGTALGLPSLIGMLMLVGIVVTNAIVLIDLVNQYRAQGMGVTEAVIEGGRSRLRPILMTAAATIFALLPMALGVTGEGAFIGKPLALVVIGGLVSSTLLTLVLVPTLYTMVEGRKERRRARREAKREQAPRREPVSV</sequence>
<feature type="transmembrane region" description="Helical" evidence="2">
    <location>
        <begin position="947"/>
        <end position="967"/>
    </location>
</feature>
<keyword evidence="2" id="KW-0472">Membrane</keyword>
<feature type="transmembrane region" description="Helical" evidence="2">
    <location>
        <begin position="355"/>
        <end position="375"/>
    </location>
</feature>
<feature type="transmembrane region" description="Helical" evidence="2">
    <location>
        <begin position="381"/>
        <end position="405"/>
    </location>
</feature>
<dbReference type="Proteomes" id="UP000542674">
    <property type="component" value="Unassembled WGS sequence"/>
</dbReference>
<feature type="transmembrane region" description="Helical" evidence="2">
    <location>
        <begin position="849"/>
        <end position="868"/>
    </location>
</feature>
<dbReference type="EMBL" id="JACHJS010000001">
    <property type="protein sequence ID" value="MBB4965809.1"/>
    <property type="molecule type" value="Genomic_DNA"/>
</dbReference>
<dbReference type="GO" id="GO:0042910">
    <property type="term" value="F:xenobiotic transmembrane transporter activity"/>
    <property type="evidence" value="ECO:0007669"/>
    <property type="project" value="TreeGrafter"/>
</dbReference>
<dbReference type="PRINTS" id="PR00702">
    <property type="entry name" value="ACRIFLAVINRP"/>
</dbReference>
<evidence type="ECO:0000256" key="2">
    <source>
        <dbReference type="SAM" id="Phobius"/>
    </source>
</evidence>
<dbReference type="SUPFAM" id="SSF82693">
    <property type="entry name" value="Multidrug efflux transporter AcrB pore domain, PN1, PN2, PC1 and PC2 subdomains"/>
    <property type="match status" value="2"/>
</dbReference>
<accession>A0A7W7WVX7</accession>
<evidence type="ECO:0000256" key="1">
    <source>
        <dbReference type="SAM" id="MobiDB-lite"/>
    </source>
</evidence>
<dbReference type="AlphaFoldDB" id="A0A7W7WVX7"/>
<dbReference type="RefSeq" id="WP_184669494.1">
    <property type="nucleotide sequence ID" value="NZ_BAABAI010000038.1"/>
</dbReference>
<feature type="transmembrane region" description="Helical" evidence="2">
    <location>
        <begin position="875"/>
        <end position="898"/>
    </location>
</feature>
<evidence type="ECO:0000313" key="3">
    <source>
        <dbReference type="EMBL" id="MBB4965809.1"/>
    </source>
</evidence>
<dbReference type="Pfam" id="PF00873">
    <property type="entry name" value="ACR_tran"/>
    <property type="match status" value="1"/>
</dbReference>
<dbReference type="Gene3D" id="3.30.70.1430">
    <property type="entry name" value="Multidrug efflux transporter AcrB pore domain"/>
    <property type="match status" value="2"/>
</dbReference>
<feature type="transmembrane region" description="Helical" evidence="2">
    <location>
        <begin position="426"/>
        <end position="446"/>
    </location>
</feature>
<organism evidence="3 4">
    <name type="scientific">Saccharothrix violaceirubra</name>
    <dbReference type="NCBI Taxonomy" id="413306"/>
    <lineage>
        <taxon>Bacteria</taxon>
        <taxon>Bacillati</taxon>
        <taxon>Actinomycetota</taxon>
        <taxon>Actinomycetes</taxon>
        <taxon>Pseudonocardiales</taxon>
        <taxon>Pseudonocardiaceae</taxon>
        <taxon>Saccharothrix</taxon>
    </lineage>
</organism>
<feature type="transmembrane region" description="Helical" evidence="2">
    <location>
        <begin position="325"/>
        <end position="348"/>
    </location>
</feature>
<protein>
    <submittedName>
        <fullName evidence="3">HAE1 family hydrophobic/amphiphilic exporter-1</fullName>
    </submittedName>
</protein>
<dbReference type="Gene3D" id="3.30.70.1440">
    <property type="entry name" value="Multidrug efflux transporter AcrB pore domain"/>
    <property type="match status" value="1"/>
</dbReference>
<feature type="transmembrane region" description="Helical" evidence="2">
    <location>
        <begin position="458"/>
        <end position="485"/>
    </location>
</feature>
<evidence type="ECO:0000313" key="4">
    <source>
        <dbReference type="Proteomes" id="UP000542674"/>
    </source>
</evidence>
<reference evidence="3 4" key="1">
    <citation type="submission" date="2020-08" db="EMBL/GenBank/DDBJ databases">
        <title>Sequencing the genomes of 1000 actinobacteria strains.</title>
        <authorList>
            <person name="Klenk H.-P."/>
        </authorList>
    </citation>
    <scope>NUCLEOTIDE SEQUENCE [LARGE SCALE GENOMIC DNA]</scope>
    <source>
        <strain evidence="3 4">DSM 45084</strain>
    </source>
</reference>
<dbReference type="Gene3D" id="3.30.2090.10">
    <property type="entry name" value="Multidrug efflux transporter AcrB TolC docking domain, DN and DC subdomains"/>
    <property type="match status" value="2"/>
</dbReference>
<dbReference type="GO" id="GO:0005886">
    <property type="term" value="C:plasma membrane"/>
    <property type="evidence" value="ECO:0007669"/>
    <property type="project" value="TreeGrafter"/>
</dbReference>
<dbReference type="PANTHER" id="PTHR32063:SF0">
    <property type="entry name" value="SWARMING MOTILITY PROTEIN SWRC"/>
    <property type="match status" value="1"/>
</dbReference>
<feature type="region of interest" description="Disordered" evidence="1">
    <location>
        <begin position="1012"/>
        <end position="1031"/>
    </location>
</feature>
<feature type="transmembrane region" description="Helical" evidence="2">
    <location>
        <begin position="529"/>
        <end position="547"/>
    </location>
</feature>
<dbReference type="Gene3D" id="1.20.1640.10">
    <property type="entry name" value="Multidrug efflux transporter AcrB transmembrane domain"/>
    <property type="match status" value="2"/>
</dbReference>
<dbReference type="Gene3D" id="3.30.70.1320">
    <property type="entry name" value="Multidrug efflux transporter AcrB pore domain like"/>
    <property type="match status" value="1"/>
</dbReference>
<dbReference type="InterPro" id="IPR027463">
    <property type="entry name" value="AcrB_DN_DC_subdom"/>
</dbReference>
<feature type="transmembrane region" description="Helical" evidence="2">
    <location>
        <begin position="979"/>
        <end position="1005"/>
    </location>
</feature>
<feature type="compositionally biased region" description="Basic and acidic residues" evidence="1">
    <location>
        <begin position="1018"/>
        <end position="1031"/>
    </location>
</feature>
<keyword evidence="4" id="KW-1185">Reference proteome</keyword>
<dbReference type="InterPro" id="IPR001036">
    <property type="entry name" value="Acrflvin-R"/>
</dbReference>
<proteinExistence type="predicted"/>
<name>A0A7W7WVX7_9PSEU</name>
<feature type="transmembrane region" description="Helical" evidence="2">
    <location>
        <begin position="904"/>
        <end position="926"/>
    </location>
</feature>
<dbReference type="SUPFAM" id="SSF82866">
    <property type="entry name" value="Multidrug efflux transporter AcrB transmembrane domain"/>
    <property type="match status" value="2"/>
</dbReference>
<dbReference type="PANTHER" id="PTHR32063">
    <property type="match status" value="1"/>
</dbReference>
<dbReference type="SUPFAM" id="SSF82714">
    <property type="entry name" value="Multidrug efflux transporter AcrB TolC docking domain, DN and DC subdomains"/>
    <property type="match status" value="2"/>
</dbReference>
<keyword evidence="2" id="KW-1133">Transmembrane helix</keyword>